<keyword evidence="1" id="KW-0812">Transmembrane</keyword>
<keyword evidence="1" id="KW-0472">Membrane</keyword>
<dbReference type="Proteomes" id="UP000234681">
    <property type="component" value="Chromosome 2"/>
</dbReference>
<evidence type="ECO:0000313" key="3">
    <source>
        <dbReference type="Proteomes" id="UP000234681"/>
    </source>
</evidence>
<sequence>MIPGLSFCHRCLAVAVSLGILSMLQSTHTKFFSFSKFWLKISILGNFLKKKFQTKLDLLTVCLFSVCFVWHPAYSGGIFFHALGHTPYLKAFS</sequence>
<name>A6IH37_RAT</name>
<reference evidence="3" key="1">
    <citation type="submission" date="2005-09" db="EMBL/GenBank/DDBJ databases">
        <authorList>
            <person name="Mural R.J."/>
            <person name="Li P.W."/>
            <person name="Adams M.D."/>
            <person name="Amanatides P.G."/>
            <person name="Baden-Tillson H."/>
            <person name="Barnstead M."/>
            <person name="Chin S.H."/>
            <person name="Dew I."/>
            <person name="Evans C.A."/>
            <person name="Ferriera S."/>
            <person name="Flanigan M."/>
            <person name="Fosler C."/>
            <person name="Glodek A."/>
            <person name="Gu Z."/>
            <person name="Holt R.A."/>
            <person name="Jennings D."/>
            <person name="Kraft C.L."/>
            <person name="Lu F."/>
            <person name="Nguyen T."/>
            <person name="Nusskern D.R."/>
            <person name="Pfannkoch C.M."/>
            <person name="Sitter C."/>
            <person name="Sutton G.G."/>
            <person name="Venter J.C."/>
            <person name="Wang Z."/>
            <person name="Woodage T."/>
            <person name="Zheng X.H."/>
            <person name="Zhong F."/>
        </authorList>
    </citation>
    <scope>NUCLEOTIDE SEQUENCE [LARGE SCALE GENOMIC DNA]</scope>
    <source>
        <strain>BN</strain>
        <strain evidence="3">Sprague-Dawley</strain>
    </source>
</reference>
<gene>
    <name evidence="2" type="ORF">rCG_41334</name>
</gene>
<organism evidence="2 3">
    <name type="scientific">Rattus norvegicus</name>
    <name type="common">Rat</name>
    <dbReference type="NCBI Taxonomy" id="10116"/>
    <lineage>
        <taxon>Eukaryota</taxon>
        <taxon>Metazoa</taxon>
        <taxon>Chordata</taxon>
        <taxon>Craniata</taxon>
        <taxon>Vertebrata</taxon>
        <taxon>Euteleostomi</taxon>
        <taxon>Mammalia</taxon>
        <taxon>Eutheria</taxon>
        <taxon>Euarchontoglires</taxon>
        <taxon>Glires</taxon>
        <taxon>Rodentia</taxon>
        <taxon>Myomorpha</taxon>
        <taxon>Muroidea</taxon>
        <taxon>Muridae</taxon>
        <taxon>Murinae</taxon>
        <taxon>Rattus</taxon>
    </lineage>
</organism>
<accession>A6IH37</accession>
<evidence type="ECO:0000256" key="1">
    <source>
        <dbReference type="SAM" id="Phobius"/>
    </source>
</evidence>
<evidence type="ECO:0000313" key="2">
    <source>
        <dbReference type="EMBL" id="EDM00986.1"/>
    </source>
</evidence>
<dbReference type="EMBL" id="CH473961">
    <property type="protein sequence ID" value="EDM00986.1"/>
    <property type="molecule type" value="Genomic_DNA"/>
</dbReference>
<keyword evidence="1" id="KW-1133">Transmembrane helix</keyword>
<dbReference type="AlphaFoldDB" id="A6IH37"/>
<protein>
    <submittedName>
        <fullName evidence="2">RCG41334</fullName>
    </submittedName>
</protein>
<feature type="transmembrane region" description="Helical" evidence="1">
    <location>
        <begin position="58"/>
        <end position="83"/>
    </location>
</feature>
<proteinExistence type="predicted"/>